<dbReference type="Proteomes" id="UP000235943">
    <property type="component" value="Unassembled WGS sequence"/>
</dbReference>
<name>A0A2N8TX96_9ACTN</name>
<protein>
    <submittedName>
        <fullName evidence="1">Uncharacterized protein</fullName>
    </submittedName>
</protein>
<reference evidence="1 2" key="1">
    <citation type="submission" date="2018-01" db="EMBL/GenBank/DDBJ databases">
        <title>Draft genome sequence of Streptomyces sp. 13K301.</title>
        <authorList>
            <person name="Sahin N."/>
            <person name="Saygin H."/>
            <person name="Ay H."/>
        </authorList>
    </citation>
    <scope>NUCLEOTIDE SEQUENCE [LARGE SCALE GENOMIC DNA]</scope>
    <source>
        <strain evidence="1 2">13K301</strain>
    </source>
</reference>
<proteinExistence type="predicted"/>
<accession>A0A2N8TX96</accession>
<dbReference type="EMBL" id="POUC01000010">
    <property type="protein sequence ID" value="PNG23643.1"/>
    <property type="molecule type" value="Genomic_DNA"/>
</dbReference>
<keyword evidence="2" id="KW-1185">Reference proteome</keyword>
<dbReference type="OrthoDB" id="4268112at2"/>
<dbReference type="RefSeq" id="WP_102907428.1">
    <property type="nucleotide sequence ID" value="NZ_POUC01000010.1"/>
</dbReference>
<comment type="caution">
    <text evidence="1">The sequence shown here is derived from an EMBL/GenBank/DDBJ whole genome shotgun (WGS) entry which is preliminary data.</text>
</comment>
<evidence type="ECO:0000313" key="1">
    <source>
        <dbReference type="EMBL" id="PNG23643.1"/>
    </source>
</evidence>
<dbReference type="AlphaFoldDB" id="A0A2N8TX96"/>
<evidence type="ECO:0000313" key="2">
    <source>
        <dbReference type="Proteomes" id="UP000235943"/>
    </source>
</evidence>
<organism evidence="1 2">
    <name type="scientific">Streptomyces cahuitamycinicus</name>
    <dbReference type="NCBI Taxonomy" id="2070367"/>
    <lineage>
        <taxon>Bacteria</taxon>
        <taxon>Bacillati</taxon>
        <taxon>Actinomycetota</taxon>
        <taxon>Actinomycetes</taxon>
        <taxon>Kitasatosporales</taxon>
        <taxon>Streptomycetaceae</taxon>
        <taxon>Streptomyces</taxon>
    </lineage>
</organism>
<gene>
    <name evidence="1" type="ORF">C1J00_02790</name>
</gene>
<sequence length="69" mass="6897">MNSAPQVETVEISDAELDNVSGGLNPHVGLVVGPTAVSSADVLAQIDGVKNETLGAAGQYHHASVSASL</sequence>